<dbReference type="GO" id="GO:0005737">
    <property type="term" value="C:cytoplasm"/>
    <property type="evidence" value="ECO:0007669"/>
    <property type="project" value="TreeGrafter"/>
</dbReference>
<evidence type="ECO:0000256" key="1">
    <source>
        <dbReference type="ARBA" id="ARBA00022490"/>
    </source>
</evidence>
<proteinExistence type="predicted"/>
<feature type="domain" description="SAM-dependent methyltransferase TRM5/TYW2-type" evidence="6">
    <location>
        <begin position="1"/>
        <end position="239"/>
    </location>
</feature>
<dbReference type="GO" id="GO:0002939">
    <property type="term" value="P:tRNA N1-guanine methylation"/>
    <property type="evidence" value="ECO:0007669"/>
    <property type="project" value="TreeGrafter"/>
</dbReference>
<dbReference type="Pfam" id="PF02475">
    <property type="entry name" value="TRM5-TYW2_MTfase"/>
    <property type="match status" value="1"/>
</dbReference>
<sequence>MTIKWIGNVAIISKETIEEVFKKKPPAIKILKKEGNTEGEYRIPKYRVVYGGGTTEIAYRERYCDLLFDINKVHFSFSLSGERKRIAQEVTDGENILCLFAGVGPFPIVIAKRKRVRVVAVEKNPDAFGYLLKNLETNKLEGSVKALNIDAEELFRHDHEEKNSFDRVIAPAPKIGRNFTDILIDAIKKERGKKIYLYDFCRAEEIDFMKRLPWVVNVKKCGSYAPKVYRVCVEIDGGDIPRK</sequence>
<dbReference type="PANTHER" id="PTHR23245:SF36">
    <property type="entry name" value="TRNA (GUANINE(37)-N1)-METHYLTRANSFERASE"/>
    <property type="match status" value="1"/>
</dbReference>
<dbReference type="InterPro" id="IPR056743">
    <property type="entry name" value="TRM5-TYW2-like_MTfase"/>
</dbReference>
<name>A0A520KXA1_9EURY</name>
<comment type="caution">
    <text evidence="7">The sequence shown here is derived from an EMBL/GenBank/DDBJ whole genome shotgun (WGS) entry which is preliminary data.</text>
</comment>
<dbReference type="GO" id="GO:0008175">
    <property type="term" value="F:tRNA methyltransferase activity"/>
    <property type="evidence" value="ECO:0007669"/>
    <property type="project" value="TreeGrafter"/>
</dbReference>
<keyword evidence="2 7" id="KW-0489">Methyltransferase</keyword>
<reference evidence="7 8" key="1">
    <citation type="journal article" date="2019" name="Nat. Microbiol.">
        <title>Wide diversity of methane and short-chain alkane metabolisms in uncultured archaea.</title>
        <authorList>
            <person name="Borrel G."/>
            <person name="Adam P.S."/>
            <person name="McKay L.J."/>
            <person name="Chen L.X."/>
            <person name="Sierra-Garcia I.N."/>
            <person name="Sieber C.M."/>
            <person name="Letourneur Q."/>
            <person name="Ghozlane A."/>
            <person name="Andersen G.L."/>
            <person name="Li W.J."/>
            <person name="Hallam S.J."/>
            <person name="Muyzer G."/>
            <person name="de Oliveira V.M."/>
            <person name="Inskeep W.P."/>
            <person name="Banfield J.F."/>
            <person name="Gribaldo S."/>
        </authorList>
    </citation>
    <scope>NUCLEOTIDE SEQUENCE [LARGE SCALE GENOMIC DNA]</scope>
    <source>
        <strain evidence="7">NM1b</strain>
    </source>
</reference>
<dbReference type="Proteomes" id="UP000320766">
    <property type="component" value="Unassembled WGS sequence"/>
</dbReference>
<keyword evidence="5" id="KW-0819">tRNA processing</keyword>
<keyword evidence="1" id="KW-0963">Cytoplasm</keyword>
<evidence type="ECO:0000259" key="6">
    <source>
        <dbReference type="PROSITE" id="PS51684"/>
    </source>
</evidence>
<protein>
    <submittedName>
        <fullName evidence="7">Class I SAM-dependent methyltransferase family protein</fullName>
    </submittedName>
</protein>
<keyword evidence="3 7" id="KW-0808">Transferase</keyword>
<evidence type="ECO:0000256" key="5">
    <source>
        <dbReference type="ARBA" id="ARBA00022694"/>
    </source>
</evidence>
<dbReference type="AlphaFoldDB" id="A0A520KXA1"/>
<evidence type="ECO:0000313" key="7">
    <source>
        <dbReference type="EMBL" id="RZN70389.1"/>
    </source>
</evidence>
<dbReference type="InterPro" id="IPR030382">
    <property type="entry name" value="MeTrfase_TRM5/TYW2"/>
</dbReference>
<dbReference type="PANTHER" id="PTHR23245">
    <property type="entry name" value="TRNA METHYLTRANSFERASE"/>
    <property type="match status" value="1"/>
</dbReference>
<accession>A0A520KXA1</accession>
<dbReference type="Gene3D" id="3.40.50.150">
    <property type="entry name" value="Vaccinia Virus protein VP39"/>
    <property type="match status" value="1"/>
</dbReference>
<dbReference type="CDD" id="cd02440">
    <property type="entry name" value="AdoMet_MTases"/>
    <property type="match status" value="1"/>
</dbReference>
<keyword evidence="4" id="KW-0949">S-adenosyl-L-methionine</keyword>
<dbReference type="InterPro" id="IPR029063">
    <property type="entry name" value="SAM-dependent_MTases_sf"/>
</dbReference>
<evidence type="ECO:0000256" key="2">
    <source>
        <dbReference type="ARBA" id="ARBA00022603"/>
    </source>
</evidence>
<dbReference type="SUPFAM" id="SSF53335">
    <property type="entry name" value="S-adenosyl-L-methionine-dependent methyltransferases"/>
    <property type="match status" value="1"/>
</dbReference>
<evidence type="ECO:0000256" key="3">
    <source>
        <dbReference type="ARBA" id="ARBA00022679"/>
    </source>
</evidence>
<dbReference type="EMBL" id="RXIL01000056">
    <property type="protein sequence ID" value="RZN70389.1"/>
    <property type="molecule type" value="Genomic_DNA"/>
</dbReference>
<dbReference type="PROSITE" id="PS51684">
    <property type="entry name" value="SAM_MT_TRM5_TYW2"/>
    <property type="match status" value="1"/>
</dbReference>
<gene>
    <name evidence="7" type="ORF">EF807_03380</name>
</gene>
<organism evidence="7 8">
    <name type="scientific">Candidatus Methanolliviera hydrocarbonicum</name>
    <dbReference type="NCBI Taxonomy" id="2491085"/>
    <lineage>
        <taxon>Archaea</taxon>
        <taxon>Methanobacteriati</taxon>
        <taxon>Methanobacteriota</taxon>
        <taxon>Candidatus Methanoliparia</taxon>
        <taxon>Candidatus Methanoliparales</taxon>
        <taxon>Candidatus Methanollivieraceae</taxon>
        <taxon>Candidatus Methanolliviera</taxon>
    </lineage>
</organism>
<evidence type="ECO:0000256" key="4">
    <source>
        <dbReference type="ARBA" id="ARBA00022691"/>
    </source>
</evidence>
<evidence type="ECO:0000313" key="8">
    <source>
        <dbReference type="Proteomes" id="UP000320766"/>
    </source>
</evidence>